<dbReference type="InterPro" id="IPR049312">
    <property type="entry name" value="GIDA_C_N"/>
</dbReference>
<dbReference type="GO" id="GO:0050660">
    <property type="term" value="F:flavin adenine dinucleotide binding"/>
    <property type="evidence" value="ECO:0007669"/>
    <property type="project" value="InterPro"/>
</dbReference>
<sequence>MGANVLLVTIKENDLGTLSCNPAIGGIGKGHIVKEIDALDGLMGKIIDKAGIQFRVLNKSKGPAVQGPRAQADRELYKKYTKNFLKEYKNLTIVFDKAQDIIIENKKINKVKLEKNGLITTKSLVITTGTFLNGKIHIGKENTIGGRINEESSIELTNFFISNNFKVGRLKTGTPARLNKDSINWNILEQQWGDEIPEPFSYLNEKIDVKQVCCYITHTNKNTHEIIKNNINQSAIFNGSITSRGPRYCPSIEDKIVRFKDKESHQIFLEPEGLTSNLIYPNGLSTSLPKEVQYKFLRSIKGLEDVKIENYGYAVEYDYIDPIELKPTLETKKIKNLFLAGQINGTTGYEEAAGQGIIAGINAALKSGGSKKEFILTRYESYIGVMIDDLITQGVNEPYRMFTGRAEYRILLRSDNADMRLTELGSKIGVVSSARNEVYIKKKNLIKDSTQQLSEYKATPTQLNKYGIKLNLDGITRSALDLLTHNSITKEELSKIWPNILQIPENILQYITVTHLYSKFIAKQKEEIKNFSKDEKIKLSTNLDYSKIPGLSAELVEKFTNIKPQTLAAALRIRGATPAAGIAIYNYIKKMKFKK</sequence>
<dbReference type="Gene3D" id="3.50.50.60">
    <property type="entry name" value="FAD/NAD(P)-binding domain"/>
    <property type="match status" value="2"/>
</dbReference>
<dbReference type="InterPro" id="IPR047001">
    <property type="entry name" value="MnmG_C_subdom"/>
</dbReference>
<comment type="cofactor">
    <cofactor evidence="1">
        <name>FAD</name>
        <dbReference type="ChEBI" id="CHEBI:57692"/>
    </cofactor>
</comment>
<dbReference type="InterPro" id="IPR036188">
    <property type="entry name" value="FAD/NAD-bd_sf"/>
</dbReference>
<keyword evidence="4" id="KW-0274">FAD</keyword>
<dbReference type="InterPro" id="IPR020595">
    <property type="entry name" value="MnmG-rel_CS"/>
</dbReference>
<organism evidence="6">
    <name type="scientific">Menopon gallinae</name>
    <name type="common">poultry shaft louse</name>
    <dbReference type="NCBI Taxonomy" id="328185"/>
    <lineage>
        <taxon>Eukaryota</taxon>
        <taxon>Metazoa</taxon>
        <taxon>Ecdysozoa</taxon>
        <taxon>Arthropoda</taxon>
        <taxon>Hexapoda</taxon>
        <taxon>Insecta</taxon>
        <taxon>Pterygota</taxon>
        <taxon>Neoptera</taxon>
        <taxon>Paraneoptera</taxon>
        <taxon>Psocodea</taxon>
        <taxon>Troctomorpha</taxon>
        <taxon>Phthiraptera</taxon>
        <taxon>Amblycera</taxon>
        <taxon>Menoponidae</taxon>
        <taxon>Menopon</taxon>
    </lineage>
</organism>
<dbReference type="PROSITE" id="PS01280">
    <property type="entry name" value="GIDA_1"/>
    <property type="match status" value="1"/>
</dbReference>
<dbReference type="InterPro" id="IPR004416">
    <property type="entry name" value="MnmG"/>
</dbReference>
<evidence type="ECO:0000256" key="4">
    <source>
        <dbReference type="ARBA" id="ARBA00022827"/>
    </source>
</evidence>
<dbReference type="InterPro" id="IPR044920">
    <property type="entry name" value="MnmG_C_subdom_sf"/>
</dbReference>
<dbReference type="FunFam" id="3.50.50.60:FF:000002">
    <property type="entry name" value="tRNA uridine 5-carboxymethylaminomethyl modification enzyme MnmG"/>
    <property type="match status" value="1"/>
</dbReference>
<reference evidence="6" key="1">
    <citation type="journal article" date="2024" name="Gigascience">
        <title>Chromosome-level genome of the poultry shaft louse Menopon gallinae provides insight into the host-switching and adaptive evolution of parasitic lice.</title>
        <authorList>
            <person name="Xu Y."/>
            <person name="Ma L."/>
            <person name="Liu S."/>
            <person name="Liang Y."/>
            <person name="Liu Q."/>
            <person name="He Z."/>
            <person name="Tian L."/>
            <person name="Duan Y."/>
            <person name="Cai W."/>
            <person name="Li H."/>
            <person name="Song F."/>
        </authorList>
    </citation>
    <scope>NUCLEOTIDE SEQUENCE</scope>
    <source>
        <strain evidence="6">Cailab_2023a</strain>
    </source>
</reference>
<accession>A0AAW2H658</accession>
<feature type="domain" description="tRNA uridine 5-carboxymethylaminomethyl modification enzyme C-terminal subdomain" evidence="5">
    <location>
        <begin position="515"/>
        <end position="586"/>
    </location>
</feature>
<dbReference type="AlphaFoldDB" id="A0AAW2H658"/>
<protein>
    <recommendedName>
        <fullName evidence="5">tRNA uridine 5-carboxymethylaminomethyl modification enzyme C-terminal subdomain domain-containing protein</fullName>
    </recommendedName>
</protein>
<dbReference type="HAMAP" id="MF_00129">
    <property type="entry name" value="MnmG_GidA"/>
    <property type="match status" value="1"/>
</dbReference>
<dbReference type="EMBL" id="JARGDH010000093">
    <property type="protein sequence ID" value="KAL0263834.1"/>
    <property type="molecule type" value="Genomic_DNA"/>
</dbReference>
<evidence type="ECO:0000256" key="2">
    <source>
        <dbReference type="ARBA" id="ARBA00007653"/>
    </source>
</evidence>
<dbReference type="InterPro" id="IPR040131">
    <property type="entry name" value="MnmG_N"/>
</dbReference>
<dbReference type="Gene3D" id="1.10.150.570">
    <property type="entry name" value="GidA associated domain, C-terminal subdomain"/>
    <property type="match status" value="1"/>
</dbReference>
<gene>
    <name evidence="6" type="ORF">PYX00_011134</name>
</gene>
<dbReference type="PANTHER" id="PTHR11806:SF0">
    <property type="entry name" value="PROTEIN MTO1 HOMOLOG, MITOCHONDRIAL"/>
    <property type="match status" value="1"/>
</dbReference>
<evidence type="ECO:0000313" key="6">
    <source>
        <dbReference type="EMBL" id="KAL0263834.1"/>
    </source>
</evidence>
<dbReference type="GO" id="GO:0030488">
    <property type="term" value="P:tRNA methylation"/>
    <property type="evidence" value="ECO:0007669"/>
    <property type="project" value="TreeGrafter"/>
</dbReference>
<dbReference type="Pfam" id="PF01134">
    <property type="entry name" value="GIDA"/>
    <property type="match status" value="1"/>
</dbReference>
<dbReference type="Pfam" id="PF21680">
    <property type="entry name" value="GIDA_C_1st"/>
    <property type="match status" value="1"/>
</dbReference>
<evidence type="ECO:0000256" key="3">
    <source>
        <dbReference type="ARBA" id="ARBA00022630"/>
    </source>
</evidence>
<keyword evidence="3" id="KW-0285">Flavoprotein</keyword>
<dbReference type="GO" id="GO:0005737">
    <property type="term" value="C:cytoplasm"/>
    <property type="evidence" value="ECO:0007669"/>
    <property type="project" value="UniProtKB-ARBA"/>
</dbReference>
<evidence type="ECO:0000259" key="5">
    <source>
        <dbReference type="SMART" id="SM01228"/>
    </source>
</evidence>
<dbReference type="SUPFAM" id="SSF51905">
    <property type="entry name" value="FAD/NAD(P)-binding domain"/>
    <property type="match status" value="1"/>
</dbReference>
<dbReference type="InterPro" id="IPR026904">
    <property type="entry name" value="MnmG_C"/>
</dbReference>
<comment type="caution">
    <text evidence="6">The sequence shown here is derived from an EMBL/GenBank/DDBJ whole genome shotgun (WGS) entry which is preliminary data.</text>
</comment>
<dbReference type="PROSITE" id="PS01281">
    <property type="entry name" value="GIDA_2"/>
    <property type="match status" value="1"/>
</dbReference>
<comment type="similarity">
    <text evidence="2">Belongs to the MnmG family.</text>
</comment>
<dbReference type="InterPro" id="IPR002218">
    <property type="entry name" value="MnmG-rel"/>
</dbReference>
<evidence type="ECO:0000256" key="1">
    <source>
        <dbReference type="ARBA" id="ARBA00001974"/>
    </source>
</evidence>
<dbReference type="Pfam" id="PF13932">
    <property type="entry name" value="SAM_GIDA_C"/>
    <property type="match status" value="1"/>
</dbReference>
<dbReference type="GO" id="GO:0002098">
    <property type="term" value="P:tRNA wobble uridine modification"/>
    <property type="evidence" value="ECO:0007669"/>
    <property type="project" value="InterPro"/>
</dbReference>
<dbReference type="SMART" id="SM01228">
    <property type="entry name" value="GIDA_assoc_3"/>
    <property type="match status" value="1"/>
</dbReference>
<proteinExistence type="inferred from homology"/>
<dbReference type="PANTHER" id="PTHR11806">
    <property type="entry name" value="GLUCOSE INHIBITED DIVISION PROTEIN A"/>
    <property type="match status" value="1"/>
</dbReference>
<name>A0AAW2H658_9NEOP</name>
<dbReference type="NCBIfam" id="TIGR00136">
    <property type="entry name" value="mnmG_gidA"/>
    <property type="match status" value="1"/>
</dbReference>